<accession>A0AA88H634</accession>
<feature type="compositionally biased region" description="Low complexity" evidence="1">
    <location>
        <begin position="180"/>
        <end position="191"/>
    </location>
</feature>
<dbReference type="AlphaFoldDB" id="A0AA88H634"/>
<keyword evidence="3" id="KW-1185">Reference proteome</keyword>
<evidence type="ECO:0000313" key="2">
    <source>
        <dbReference type="EMBL" id="KAG2393386.1"/>
    </source>
</evidence>
<sequence length="219" mass="24477">MTSNVACLGKDGFALSRPFPYKNSGGDICCVVCCLQQGRLFYQAPCHFKIFRERGAIVNEEREEWVTKVFGYTNLKGGRMCDKHYREMLKMKNGKGSRKKKDEDTNGEKHSGSSSMLTNHDNPDSCSSSSSSSVSTSKGGLLFDCLVKQLEGLVGCVNSNVDLNETSQKVKREEYESDCSDSSSDNDNTSESVDETEDDNRETCKTKYAKKVKRENVYQ</sequence>
<feature type="compositionally biased region" description="Basic and acidic residues" evidence="1">
    <location>
        <begin position="100"/>
        <end position="111"/>
    </location>
</feature>
<dbReference type="GeneID" id="68099371"/>
<name>A0AA88H634_NAELO</name>
<evidence type="ECO:0000313" key="3">
    <source>
        <dbReference type="Proteomes" id="UP000816034"/>
    </source>
</evidence>
<dbReference type="Proteomes" id="UP000816034">
    <property type="component" value="Unassembled WGS sequence"/>
</dbReference>
<dbReference type="RefSeq" id="XP_044555280.1">
    <property type="nucleotide sequence ID" value="XM_044696830.1"/>
</dbReference>
<feature type="region of interest" description="Disordered" evidence="1">
    <location>
        <begin position="92"/>
        <end position="134"/>
    </location>
</feature>
<dbReference type="EMBL" id="PYSW02000002">
    <property type="protein sequence ID" value="KAG2393386.1"/>
    <property type="molecule type" value="Genomic_DNA"/>
</dbReference>
<reference evidence="2 3" key="1">
    <citation type="journal article" date="2018" name="BMC Genomics">
        <title>The genome of Naegleria lovaniensis, the basis for a comparative approach to unravel pathogenicity factors of the human pathogenic amoeba N. fowleri.</title>
        <authorList>
            <person name="Liechti N."/>
            <person name="Schurch N."/>
            <person name="Bruggmann R."/>
            <person name="Wittwer M."/>
        </authorList>
    </citation>
    <scope>NUCLEOTIDE SEQUENCE [LARGE SCALE GENOMIC DNA]</scope>
    <source>
        <strain evidence="2 3">ATCC 30569</strain>
    </source>
</reference>
<feature type="compositionally biased region" description="Low complexity" evidence="1">
    <location>
        <begin position="125"/>
        <end position="134"/>
    </location>
</feature>
<proteinExistence type="predicted"/>
<protein>
    <submittedName>
        <fullName evidence="2">Uncharacterized protein</fullName>
    </submittedName>
</protein>
<gene>
    <name evidence="2" type="ORF">C9374_006917</name>
</gene>
<evidence type="ECO:0000256" key="1">
    <source>
        <dbReference type="SAM" id="MobiDB-lite"/>
    </source>
</evidence>
<organism evidence="2 3">
    <name type="scientific">Naegleria lovaniensis</name>
    <name type="common">Amoeba</name>
    <dbReference type="NCBI Taxonomy" id="51637"/>
    <lineage>
        <taxon>Eukaryota</taxon>
        <taxon>Discoba</taxon>
        <taxon>Heterolobosea</taxon>
        <taxon>Tetramitia</taxon>
        <taxon>Eutetramitia</taxon>
        <taxon>Vahlkampfiidae</taxon>
        <taxon>Naegleria</taxon>
    </lineage>
</organism>
<feature type="region of interest" description="Disordered" evidence="1">
    <location>
        <begin position="168"/>
        <end position="202"/>
    </location>
</feature>
<comment type="caution">
    <text evidence="2">The sequence shown here is derived from an EMBL/GenBank/DDBJ whole genome shotgun (WGS) entry which is preliminary data.</text>
</comment>